<evidence type="ECO:0000313" key="5">
    <source>
        <dbReference type="Proteomes" id="UP000292702"/>
    </source>
</evidence>
<evidence type="ECO:0000256" key="1">
    <source>
        <dbReference type="ARBA" id="ARBA00022801"/>
    </source>
</evidence>
<evidence type="ECO:0000256" key="2">
    <source>
        <dbReference type="ARBA" id="ARBA00038334"/>
    </source>
</evidence>
<dbReference type="AlphaFoldDB" id="A0A4R0RVK6"/>
<dbReference type="Pfam" id="PF00561">
    <property type="entry name" value="Abhydrolase_1"/>
    <property type="match status" value="1"/>
</dbReference>
<evidence type="ECO:0000259" key="3">
    <source>
        <dbReference type="Pfam" id="PF00561"/>
    </source>
</evidence>
<evidence type="ECO:0000313" key="4">
    <source>
        <dbReference type="EMBL" id="TCD69879.1"/>
    </source>
</evidence>
<dbReference type="PRINTS" id="PR00412">
    <property type="entry name" value="EPOXHYDRLASE"/>
</dbReference>
<dbReference type="PANTHER" id="PTHR43329">
    <property type="entry name" value="EPOXIDE HYDROLASE"/>
    <property type="match status" value="1"/>
</dbReference>
<reference evidence="4 5" key="1">
    <citation type="submission" date="2018-11" db="EMBL/GenBank/DDBJ databases">
        <title>Genome assembly of Steccherinum ochraceum LE-BIN_3174, the white-rot fungus of the Steccherinaceae family (The Residual Polyporoid clade, Polyporales, Basidiomycota).</title>
        <authorList>
            <person name="Fedorova T.V."/>
            <person name="Glazunova O.A."/>
            <person name="Landesman E.O."/>
            <person name="Moiseenko K.V."/>
            <person name="Psurtseva N.V."/>
            <person name="Savinova O.S."/>
            <person name="Shakhova N.V."/>
            <person name="Tyazhelova T.V."/>
            <person name="Vasina D.V."/>
        </authorList>
    </citation>
    <scope>NUCLEOTIDE SEQUENCE [LARGE SCALE GENOMIC DNA]</scope>
    <source>
        <strain evidence="4 5">LE-BIN_3174</strain>
    </source>
</reference>
<dbReference type="SUPFAM" id="SSF53474">
    <property type="entry name" value="alpha/beta-Hydrolases"/>
    <property type="match status" value="1"/>
</dbReference>
<comment type="caution">
    <text evidence="4">The sequence shown here is derived from an EMBL/GenBank/DDBJ whole genome shotgun (WGS) entry which is preliminary data.</text>
</comment>
<dbReference type="InterPro" id="IPR000639">
    <property type="entry name" value="Epox_hydrolase-like"/>
</dbReference>
<keyword evidence="5" id="KW-1185">Reference proteome</keyword>
<protein>
    <recommendedName>
        <fullName evidence="3">AB hydrolase-1 domain-containing protein</fullName>
    </recommendedName>
</protein>
<comment type="similarity">
    <text evidence="2">Belongs to the AB hydrolase superfamily. Epoxide hydrolase family.</text>
</comment>
<dbReference type="GO" id="GO:0016787">
    <property type="term" value="F:hydrolase activity"/>
    <property type="evidence" value="ECO:0007669"/>
    <property type="project" value="UniProtKB-KW"/>
</dbReference>
<dbReference type="OrthoDB" id="408373at2759"/>
<dbReference type="Proteomes" id="UP000292702">
    <property type="component" value="Unassembled WGS sequence"/>
</dbReference>
<dbReference type="STRING" id="92696.A0A4R0RVK6"/>
<sequence length="349" mass="39592">MDESLYKDLVVSRGYKYHYYARPAEESNPTIVLVHGFPHVARDWRYMVTVFEEKGYGIVAPDMLAYGGTDKPTDWNEYQGSQLSRDVIDILDKEGIQQAIALGHDWGSVIISRFCNFFPERFIAYVYLNVPYWDPLPDYDAEKFIGMWKDIVGYENFAYWLFLGGDCEAEKLLTEHIESFICAFFPKDPRVMRDAFALRGALKNALLTGFTAEAGDFMTGEGKQAWLDIFLKQGLAAPLCYYKIMAMNGRNADDSTIPADRMRPPVSSPLFYCAAEQDLVCVAKAGRMIMTGDGFKDHNVTIMDYDGDHWWPLYPGKAAEVSRAICVWIEKEVRMSFGDAIRSSGVGSM</sequence>
<dbReference type="EMBL" id="RWJN01000032">
    <property type="protein sequence ID" value="TCD69879.1"/>
    <property type="molecule type" value="Genomic_DNA"/>
</dbReference>
<feature type="domain" description="AB hydrolase-1" evidence="3">
    <location>
        <begin position="29"/>
        <end position="148"/>
    </location>
</feature>
<dbReference type="InterPro" id="IPR029058">
    <property type="entry name" value="AB_hydrolase_fold"/>
</dbReference>
<accession>A0A4R0RVK6</accession>
<name>A0A4R0RVK6_9APHY</name>
<dbReference type="Gene3D" id="3.40.50.1820">
    <property type="entry name" value="alpha/beta hydrolase"/>
    <property type="match status" value="1"/>
</dbReference>
<proteinExistence type="inferred from homology"/>
<gene>
    <name evidence="4" type="ORF">EIP91_005956</name>
</gene>
<dbReference type="InterPro" id="IPR000073">
    <property type="entry name" value="AB_hydrolase_1"/>
</dbReference>
<organism evidence="4 5">
    <name type="scientific">Steccherinum ochraceum</name>
    <dbReference type="NCBI Taxonomy" id="92696"/>
    <lineage>
        <taxon>Eukaryota</taxon>
        <taxon>Fungi</taxon>
        <taxon>Dikarya</taxon>
        <taxon>Basidiomycota</taxon>
        <taxon>Agaricomycotina</taxon>
        <taxon>Agaricomycetes</taxon>
        <taxon>Polyporales</taxon>
        <taxon>Steccherinaceae</taxon>
        <taxon>Steccherinum</taxon>
    </lineage>
</organism>
<keyword evidence="1" id="KW-0378">Hydrolase</keyword>